<dbReference type="Proteomes" id="UP000051886">
    <property type="component" value="Unassembled WGS sequence"/>
</dbReference>
<feature type="binding site" evidence="10 13">
    <location>
        <position position="31"/>
    </location>
    <ligand>
        <name>a divalent metal cation</name>
        <dbReference type="ChEBI" id="CHEBI:60240"/>
    </ligand>
</feature>
<comment type="catalytic activity">
    <reaction evidence="1 10 11">
        <text>D-ribulose 5-phosphate = D-xylulose 5-phosphate</text>
        <dbReference type="Rhea" id="RHEA:13677"/>
        <dbReference type="ChEBI" id="CHEBI:57737"/>
        <dbReference type="ChEBI" id="CHEBI:58121"/>
        <dbReference type="EC" id="5.1.3.1"/>
    </reaction>
</comment>
<dbReference type="CDD" id="cd00429">
    <property type="entry name" value="RPE"/>
    <property type="match status" value="1"/>
</dbReference>
<dbReference type="EMBL" id="JQCN01000001">
    <property type="protein sequence ID" value="KRO02631.1"/>
    <property type="molecule type" value="Genomic_DNA"/>
</dbReference>
<keyword evidence="16" id="KW-1185">Reference proteome</keyword>
<keyword evidence="9 10" id="KW-0413">Isomerase</keyword>
<evidence type="ECO:0000256" key="2">
    <source>
        <dbReference type="ARBA" id="ARBA00001936"/>
    </source>
</evidence>
<dbReference type="PROSITE" id="PS01085">
    <property type="entry name" value="RIBUL_P_3_EPIMER_1"/>
    <property type="match status" value="1"/>
</dbReference>
<evidence type="ECO:0000256" key="12">
    <source>
        <dbReference type="PIRSR" id="PIRSR001461-1"/>
    </source>
</evidence>
<dbReference type="PATRIC" id="fig|449659.4.peg.55"/>
<comment type="cofactor">
    <cofactor evidence="10 13">
        <name>a divalent metal cation</name>
        <dbReference type="ChEBI" id="CHEBI:60240"/>
    </cofactor>
    <text evidence="10 13">Binds 1 divalent metal cation per subunit.</text>
</comment>
<accession>A0A0R2LMV9</accession>
<dbReference type="HAMAP" id="MF_02227">
    <property type="entry name" value="RPE"/>
    <property type="match status" value="1"/>
</dbReference>
<organism evidence="15 16">
    <name type="scientific">Ligilactobacillus pobuzihii</name>
    <dbReference type="NCBI Taxonomy" id="449659"/>
    <lineage>
        <taxon>Bacteria</taxon>
        <taxon>Bacillati</taxon>
        <taxon>Bacillota</taxon>
        <taxon>Bacilli</taxon>
        <taxon>Lactobacillales</taxon>
        <taxon>Lactobacillaceae</taxon>
        <taxon>Ligilactobacillus</taxon>
    </lineage>
</organism>
<dbReference type="STRING" id="449659.IV66_GL000055"/>
<evidence type="ECO:0000256" key="10">
    <source>
        <dbReference type="HAMAP-Rule" id="MF_02227"/>
    </source>
</evidence>
<evidence type="ECO:0000256" key="1">
    <source>
        <dbReference type="ARBA" id="ARBA00001782"/>
    </source>
</evidence>
<dbReference type="GO" id="GO:0006098">
    <property type="term" value="P:pentose-phosphate shunt"/>
    <property type="evidence" value="ECO:0007669"/>
    <property type="project" value="UniProtKB-UniRule"/>
</dbReference>
<keyword evidence="8 10" id="KW-0479">Metal-binding</keyword>
<reference evidence="15 16" key="1">
    <citation type="journal article" date="2015" name="Genome Announc.">
        <title>Expanding the biotechnology potential of lactobacilli through comparative genomics of 213 strains and associated genera.</title>
        <authorList>
            <person name="Sun Z."/>
            <person name="Harris H.M."/>
            <person name="McCann A."/>
            <person name="Guo C."/>
            <person name="Argimon S."/>
            <person name="Zhang W."/>
            <person name="Yang X."/>
            <person name="Jeffery I.B."/>
            <person name="Cooney J.C."/>
            <person name="Kagawa T.F."/>
            <person name="Liu W."/>
            <person name="Song Y."/>
            <person name="Salvetti E."/>
            <person name="Wrobel A."/>
            <person name="Rasinkangas P."/>
            <person name="Parkhill J."/>
            <person name="Rea M.C."/>
            <person name="O'Sullivan O."/>
            <person name="Ritari J."/>
            <person name="Douillard F.P."/>
            <person name="Paul Ross R."/>
            <person name="Yang R."/>
            <person name="Briner A.E."/>
            <person name="Felis G.E."/>
            <person name="de Vos W.M."/>
            <person name="Barrangou R."/>
            <person name="Klaenhammer T.R."/>
            <person name="Caufield P.W."/>
            <person name="Cui Y."/>
            <person name="Zhang H."/>
            <person name="O'Toole P.W."/>
        </authorList>
    </citation>
    <scope>NUCLEOTIDE SEQUENCE [LARGE SCALE GENOMIC DNA]</scope>
    <source>
        <strain evidence="15 16">NBRC 103219</strain>
    </source>
</reference>
<dbReference type="GO" id="GO:0019323">
    <property type="term" value="P:pentose catabolic process"/>
    <property type="evidence" value="ECO:0007669"/>
    <property type="project" value="UniProtKB-UniRule"/>
</dbReference>
<feature type="binding site" evidence="10 13">
    <location>
        <position position="64"/>
    </location>
    <ligand>
        <name>a divalent metal cation</name>
        <dbReference type="ChEBI" id="CHEBI:60240"/>
    </ligand>
</feature>
<dbReference type="NCBIfam" id="NF004076">
    <property type="entry name" value="PRK05581.1-4"/>
    <property type="match status" value="1"/>
</dbReference>
<name>A0A0R2LMV9_9LACO</name>
<comment type="similarity">
    <text evidence="6 10 11">Belongs to the ribulose-phosphate 3-epimerase family.</text>
</comment>
<dbReference type="PANTHER" id="PTHR11749">
    <property type="entry name" value="RIBULOSE-5-PHOSPHATE-3-EPIMERASE"/>
    <property type="match status" value="1"/>
</dbReference>
<dbReference type="GO" id="GO:0046872">
    <property type="term" value="F:metal ion binding"/>
    <property type="evidence" value="ECO:0007669"/>
    <property type="project" value="UniProtKB-UniRule"/>
</dbReference>
<dbReference type="InterPro" id="IPR013785">
    <property type="entry name" value="Aldolase_TIM"/>
</dbReference>
<feature type="binding site" evidence="10 14">
    <location>
        <position position="6"/>
    </location>
    <ligand>
        <name>substrate</name>
    </ligand>
</feature>
<evidence type="ECO:0000256" key="9">
    <source>
        <dbReference type="ARBA" id="ARBA00023235"/>
    </source>
</evidence>
<comment type="pathway">
    <text evidence="10">Carbohydrate degradation.</text>
</comment>
<keyword evidence="13" id="KW-0170">Cobalt</keyword>
<dbReference type="Pfam" id="PF00834">
    <property type="entry name" value="Ribul_P_3_epim"/>
    <property type="match status" value="1"/>
</dbReference>
<dbReference type="OrthoDB" id="1645589at2"/>
<evidence type="ECO:0000256" key="3">
    <source>
        <dbReference type="ARBA" id="ARBA00001941"/>
    </source>
</evidence>
<dbReference type="PIRSF" id="PIRSF001461">
    <property type="entry name" value="RPE"/>
    <property type="match status" value="1"/>
</dbReference>
<proteinExistence type="inferred from homology"/>
<gene>
    <name evidence="10" type="primary">rpe</name>
    <name evidence="15" type="ORF">IV66_GL000055</name>
</gene>
<evidence type="ECO:0000256" key="8">
    <source>
        <dbReference type="ARBA" id="ARBA00022723"/>
    </source>
</evidence>
<feature type="binding site" evidence="10">
    <location>
        <begin position="173"/>
        <end position="175"/>
    </location>
    <ligand>
        <name>substrate</name>
    </ligand>
</feature>
<evidence type="ECO:0000256" key="13">
    <source>
        <dbReference type="PIRSR" id="PIRSR001461-2"/>
    </source>
</evidence>
<evidence type="ECO:0000256" key="14">
    <source>
        <dbReference type="PIRSR" id="PIRSR001461-3"/>
    </source>
</evidence>
<feature type="active site" description="Proton donor" evidence="10 12">
    <location>
        <position position="173"/>
    </location>
</feature>
<sequence>MKIAPSILSADFANLAHDVAVVEQAGVEYLHIDIMDGHFVSNLTFGANVVKALRPHSDLVFDCHMMVDDPTKYVADFAQAGANIMGVHAEATPHLHSVLSLIKVAGMKAEVVINPGTPVSVISEVLPMVDQVLVMTVDPGLGGQSFLEETMSKVKQLATAKKENNWNYDIEVDGGLNDQTVKQALAAGANVIVAGSYIFGADEPADRIKTLREAGETQL</sequence>
<feature type="binding site" evidence="14">
    <location>
        <begin position="140"/>
        <end position="143"/>
    </location>
    <ligand>
        <name>substrate</name>
    </ligand>
</feature>
<keyword evidence="13" id="KW-0464">Manganese</keyword>
<dbReference type="EC" id="5.1.3.1" evidence="7 10"/>
<dbReference type="InterPro" id="IPR026019">
    <property type="entry name" value="Ribul_P_3_epim"/>
</dbReference>
<dbReference type="RefSeq" id="WP_017868035.1">
    <property type="nucleotide sequence ID" value="NZ_BJYB01000001.1"/>
</dbReference>
<dbReference type="NCBIfam" id="TIGR01163">
    <property type="entry name" value="rpe"/>
    <property type="match status" value="1"/>
</dbReference>
<dbReference type="GO" id="GO:0005737">
    <property type="term" value="C:cytoplasm"/>
    <property type="evidence" value="ECO:0007669"/>
    <property type="project" value="UniProtKB-ARBA"/>
</dbReference>
<dbReference type="SUPFAM" id="SSF51366">
    <property type="entry name" value="Ribulose-phoshate binding barrel"/>
    <property type="match status" value="1"/>
</dbReference>
<evidence type="ECO:0000256" key="5">
    <source>
        <dbReference type="ARBA" id="ARBA00001954"/>
    </source>
</evidence>
<keyword evidence="13" id="KW-0862">Zinc</keyword>
<dbReference type="InterPro" id="IPR011060">
    <property type="entry name" value="RibuloseP-bd_barrel"/>
</dbReference>
<feature type="binding site" evidence="10 14">
    <location>
        <begin position="195"/>
        <end position="196"/>
    </location>
    <ligand>
        <name>substrate</name>
    </ligand>
</feature>
<comment type="function">
    <text evidence="10">Catalyzes the reversible epimerization of D-ribulose 5-phosphate to D-xylulose 5-phosphate.</text>
</comment>
<evidence type="ECO:0000256" key="6">
    <source>
        <dbReference type="ARBA" id="ARBA00009541"/>
    </source>
</evidence>
<evidence type="ECO:0000313" key="15">
    <source>
        <dbReference type="EMBL" id="KRO02631.1"/>
    </source>
</evidence>
<feature type="active site" description="Proton acceptor" evidence="10 12">
    <location>
        <position position="33"/>
    </location>
</feature>
<evidence type="ECO:0000256" key="4">
    <source>
        <dbReference type="ARBA" id="ARBA00001947"/>
    </source>
</evidence>
<comment type="caution">
    <text evidence="10">Lacks conserved residue(s) required for the propagation of feature annotation.</text>
</comment>
<dbReference type="GO" id="GO:0004750">
    <property type="term" value="F:D-ribulose-phosphate 3-epimerase activity"/>
    <property type="evidence" value="ECO:0007669"/>
    <property type="project" value="UniProtKB-UniRule"/>
</dbReference>
<dbReference type="Gene3D" id="3.20.20.70">
    <property type="entry name" value="Aldolase class I"/>
    <property type="match status" value="1"/>
</dbReference>
<evidence type="ECO:0000256" key="11">
    <source>
        <dbReference type="PIRNR" id="PIRNR001461"/>
    </source>
</evidence>
<dbReference type="InterPro" id="IPR000056">
    <property type="entry name" value="Ribul_P_3_epim-like"/>
</dbReference>
<comment type="cofactor">
    <cofactor evidence="2">
        <name>Mn(2+)</name>
        <dbReference type="ChEBI" id="CHEBI:29035"/>
    </cofactor>
</comment>
<comment type="cofactor">
    <cofactor evidence="3">
        <name>Co(2+)</name>
        <dbReference type="ChEBI" id="CHEBI:48828"/>
    </cofactor>
</comment>
<feature type="binding site" evidence="10 13">
    <location>
        <position position="33"/>
    </location>
    <ligand>
        <name>a divalent metal cation</name>
        <dbReference type="ChEBI" id="CHEBI:60240"/>
    </ligand>
</feature>
<evidence type="ECO:0000313" key="16">
    <source>
        <dbReference type="Proteomes" id="UP000051886"/>
    </source>
</evidence>
<evidence type="ECO:0000256" key="7">
    <source>
        <dbReference type="ARBA" id="ARBA00013188"/>
    </source>
</evidence>
<comment type="cofactor">
    <cofactor evidence="4">
        <name>Zn(2+)</name>
        <dbReference type="ChEBI" id="CHEBI:29105"/>
    </cofactor>
</comment>
<feature type="binding site" evidence="10 14">
    <location>
        <position position="64"/>
    </location>
    <ligand>
        <name>substrate</name>
    </ligand>
</feature>
<keyword evidence="10 11" id="KW-0119">Carbohydrate metabolism</keyword>
<comment type="caution">
    <text evidence="15">The sequence shown here is derived from an EMBL/GenBank/DDBJ whole genome shotgun (WGS) entry which is preliminary data.</text>
</comment>
<dbReference type="PROSITE" id="PS01086">
    <property type="entry name" value="RIBUL_P_3_EPIMER_2"/>
    <property type="match status" value="1"/>
</dbReference>
<feature type="binding site" evidence="10 13">
    <location>
        <position position="173"/>
    </location>
    <ligand>
        <name>a divalent metal cation</name>
        <dbReference type="ChEBI" id="CHEBI:60240"/>
    </ligand>
</feature>
<comment type="cofactor">
    <cofactor evidence="5">
        <name>Fe(2+)</name>
        <dbReference type="ChEBI" id="CHEBI:29033"/>
    </cofactor>
</comment>
<protein>
    <recommendedName>
        <fullName evidence="7 10">Ribulose-phosphate 3-epimerase</fullName>
        <ecNumber evidence="7 10">5.1.3.1</ecNumber>
    </recommendedName>
</protein>
<feature type="binding site" evidence="14">
    <location>
        <position position="175"/>
    </location>
    <ligand>
        <name>substrate</name>
    </ligand>
</feature>
<dbReference type="FunFam" id="3.20.20.70:FF:000004">
    <property type="entry name" value="Ribulose-phosphate 3-epimerase"/>
    <property type="match status" value="1"/>
</dbReference>
<dbReference type="AlphaFoldDB" id="A0A0R2LMV9"/>